<dbReference type="InterPro" id="IPR045087">
    <property type="entry name" value="Cu-oxidase_fam"/>
</dbReference>
<dbReference type="Pfam" id="PF07732">
    <property type="entry name" value="Cu-oxidase_3"/>
    <property type="match status" value="1"/>
</dbReference>
<evidence type="ECO:0000256" key="1">
    <source>
        <dbReference type="ARBA" id="ARBA00010609"/>
    </source>
</evidence>
<dbReference type="InterPro" id="IPR011706">
    <property type="entry name" value="Cu-oxidase_C"/>
</dbReference>
<dbReference type="InterPro" id="IPR033138">
    <property type="entry name" value="Cu_oxidase_CS"/>
</dbReference>
<dbReference type="CDD" id="cd13884">
    <property type="entry name" value="CuRO_2_tcLCC_insect_like"/>
    <property type="match status" value="1"/>
</dbReference>
<comment type="caution">
    <text evidence="8">The sequence shown here is derived from an EMBL/GenBank/DDBJ whole genome shotgun (WGS) entry which is preliminary data.</text>
</comment>
<dbReference type="Proteomes" id="UP001497623">
    <property type="component" value="Unassembled WGS sequence"/>
</dbReference>
<evidence type="ECO:0000313" key="8">
    <source>
        <dbReference type="EMBL" id="CAL4109138.1"/>
    </source>
</evidence>
<dbReference type="CDD" id="cd13905">
    <property type="entry name" value="CuRO_3_tcLLC2_insect_like"/>
    <property type="match status" value="1"/>
</dbReference>
<dbReference type="InterPro" id="IPR008972">
    <property type="entry name" value="Cupredoxin"/>
</dbReference>
<dbReference type="Pfam" id="PF00394">
    <property type="entry name" value="Cu-oxidase"/>
    <property type="match status" value="1"/>
</dbReference>
<dbReference type="PROSITE" id="PS00079">
    <property type="entry name" value="MULTICOPPER_OXIDASE1"/>
    <property type="match status" value="1"/>
</dbReference>
<evidence type="ECO:0000256" key="3">
    <source>
        <dbReference type="ARBA" id="ARBA00023002"/>
    </source>
</evidence>
<organism evidence="8 9">
    <name type="scientific">Meganyctiphanes norvegica</name>
    <name type="common">Northern krill</name>
    <name type="synonym">Thysanopoda norvegica</name>
    <dbReference type="NCBI Taxonomy" id="48144"/>
    <lineage>
        <taxon>Eukaryota</taxon>
        <taxon>Metazoa</taxon>
        <taxon>Ecdysozoa</taxon>
        <taxon>Arthropoda</taxon>
        <taxon>Crustacea</taxon>
        <taxon>Multicrustacea</taxon>
        <taxon>Malacostraca</taxon>
        <taxon>Eumalacostraca</taxon>
        <taxon>Eucarida</taxon>
        <taxon>Euphausiacea</taxon>
        <taxon>Euphausiidae</taxon>
        <taxon>Meganyctiphanes</taxon>
    </lineage>
</organism>
<dbReference type="PANTHER" id="PTHR11709">
    <property type="entry name" value="MULTI-COPPER OXIDASE"/>
    <property type="match status" value="1"/>
</dbReference>
<evidence type="ECO:0000259" key="6">
    <source>
        <dbReference type="Pfam" id="PF07731"/>
    </source>
</evidence>
<dbReference type="PANTHER" id="PTHR11709:SF394">
    <property type="entry name" value="FI03373P-RELATED"/>
    <property type="match status" value="1"/>
</dbReference>
<dbReference type="CDD" id="cd13858">
    <property type="entry name" value="CuRO_1_tcLCC2_insect_like"/>
    <property type="match status" value="1"/>
</dbReference>
<evidence type="ECO:0000259" key="5">
    <source>
        <dbReference type="Pfam" id="PF00394"/>
    </source>
</evidence>
<dbReference type="Gene3D" id="2.60.40.420">
    <property type="entry name" value="Cupredoxins - blue copper proteins"/>
    <property type="match status" value="3"/>
</dbReference>
<feature type="non-terminal residue" evidence="8">
    <location>
        <position position="611"/>
    </location>
</feature>
<keyword evidence="2" id="KW-0479">Metal-binding</keyword>
<dbReference type="EMBL" id="CAXKWB010013930">
    <property type="protein sequence ID" value="CAL4109138.1"/>
    <property type="molecule type" value="Genomic_DNA"/>
</dbReference>
<name>A0AAV2R2G0_MEGNR</name>
<accession>A0AAV2R2G0</accession>
<proteinExistence type="inferred from homology"/>
<dbReference type="InterPro" id="IPR001117">
    <property type="entry name" value="Cu-oxidase_2nd"/>
</dbReference>
<protein>
    <submittedName>
        <fullName evidence="8">Uncharacterized protein</fullName>
    </submittedName>
</protein>
<reference evidence="8 9" key="1">
    <citation type="submission" date="2024-05" db="EMBL/GenBank/DDBJ databases">
        <authorList>
            <person name="Wallberg A."/>
        </authorList>
    </citation>
    <scope>NUCLEOTIDE SEQUENCE [LARGE SCALE GENOMIC DNA]</scope>
</reference>
<comment type="similarity">
    <text evidence="1">Belongs to the multicopper oxidase family.</text>
</comment>
<evidence type="ECO:0000256" key="4">
    <source>
        <dbReference type="ARBA" id="ARBA00023008"/>
    </source>
</evidence>
<dbReference type="FunFam" id="2.60.40.420:FF:000031">
    <property type="entry name" value="Laccase-2 isoform A"/>
    <property type="match status" value="1"/>
</dbReference>
<feature type="domain" description="Plastocyanin-like" evidence="6">
    <location>
        <begin position="470"/>
        <end position="589"/>
    </location>
</feature>
<feature type="domain" description="Plastocyanin-like" evidence="7">
    <location>
        <begin position="62"/>
        <end position="171"/>
    </location>
</feature>
<dbReference type="Pfam" id="PF07731">
    <property type="entry name" value="Cu-oxidase_2"/>
    <property type="match status" value="1"/>
</dbReference>
<gene>
    <name evidence="8" type="ORF">MNOR_LOCUS19049</name>
</gene>
<evidence type="ECO:0000256" key="2">
    <source>
        <dbReference type="ARBA" id="ARBA00022723"/>
    </source>
</evidence>
<keyword evidence="3" id="KW-0560">Oxidoreductase</keyword>
<dbReference type="GO" id="GO:0006826">
    <property type="term" value="P:iron ion transport"/>
    <property type="evidence" value="ECO:0007669"/>
    <property type="project" value="TreeGrafter"/>
</dbReference>
<dbReference type="PROSITE" id="PS00080">
    <property type="entry name" value="MULTICOPPER_OXIDASE2"/>
    <property type="match status" value="1"/>
</dbReference>
<feature type="domain" description="Plastocyanin-like" evidence="5">
    <location>
        <begin position="187"/>
        <end position="340"/>
    </location>
</feature>
<dbReference type="FunFam" id="2.60.40.420:FF:000045">
    <property type="entry name" value="Laccase 2"/>
    <property type="match status" value="1"/>
</dbReference>
<dbReference type="SUPFAM" id="SSF49503">
    <property type="entry name" value="Cupredoxins"/>
    <property type="match status" value="3"/>
</dbReference>
<sequence length="611" mass="68454">MSLFISSSLTLAEGYQEHECERTCEVGGERTCHYEFHITEYQTMSRACFECPDNLDDCAREDCVSADGVPRVFLSINKQLPGPAIQVCEGDHLVVDVYNEMFSDTETIHWHGQHQRGSQFMDGVPFITQCPILPGVFRYDMPNLNAGTYWYHSHSGVHRGDGVMGAMVVRRINDQHAHDYDTDLLSHVLVLQDWTHKSMVAKYTGRHHGGMDDYASTILINGKGRNTMAKDEGLDTIAFPYEVVEVSQGQRHRLRIISTAAMNCPMIVSIDKHTFTIIATDGSDITPTIASSFTIYSGERFDIVLEANQVVDNYWIRFNGLIDCEQNMVYQGAILRYTGAPTDEPEEPLGHDIIPPPGIHVNPLNSGSGTDVLTMADLEGLEPEGTVPDPSLALLTDKQFYLGFDFHQINNTHLYNPDLYPYNGVSEAWQINTPQLNSISFRFPSSPPLSQPDDNITFCRYDEDPPCYGDYCECTYLLEVDLEDTVEMILVDQGNIGDENHPFHLHGYNFFVVAMARLGSQTTVEEVKALDAAGLIERKLTDPIRKDSVTIPDGGYTIIRFTADNPGWWLMHCHLTFHAEIGMAAILNVGTKLHVPSRPKNFPTCGPFLPD</sequence>
<keyword evidence="4" id="KW-0186">Copper</keyword>
<evidence type="ECO:0000259" key="7">
    <source>
        <dbReference type="Pfam" id="PF07732"/>
    </source>
</evidence>
<dbReference type="GO" id="GO:0016491">
    <property type="term" value="F:oxidoreductase activity"/>
    <property type="evidence" value="ECO:0007669"/>
    <property type="project" value="UniProtKB-KW"/>
</dbReference>
<dbReference type="GO" id="GO:0005507">
    <property type="term" value="F:copper ion binding"/>
    <property type="evidence" value="ECO:0007669"/>
    <property type="project" value="InterPro"/>
</dbReference>
<dbReference type="GO" id="GO:0005886">
    <property type="term" value="C:plasma membrane"/>
    <property type="evidence" value="ECO:0007669"/>
    <property type="project" value="TreeGrafter"/>
</dbReference>
<dbReference type="InterPro" id="IPR011707">
    <property type="entry name" value="Cu-oxidase-like_N"/>
</dbReference>
<evidence type="ECO:0000313" key="9">
    <source>
        <dbReference type="Proteomes" id="UP001497623"/>
    </source>
</evidence>
<keyword evidence="9" id="KW-1185">Reference proteome</keyword>
<dbReference type="InterPro" id="IPR002355">
    <property type="entry name" value="Cu_oxidase_Cu_BS"/>
</dbReference>
<dbReference type="AlphaFoldDB" id="A0AAV2R2G0"/>